<dbReference type="EMBL" id="JADGMQ010000001">
    <property type="protein sequence ID" value="MBI1619376.1"/>
    <property type="molecule type" value="Genomic_DNA"/>
</dbReference>
<dbReference type="Proteomes" id="UP000601789">
    <property type="component" value="Unassembled WGS sequence"/>
</dbReference>
<dbReference type="Gene3D" id="3.40.50.1240">
    <property type="entry name" value="Phosphoglycerate mutase-like"/>
    <property type="match status" value="1"/>
</dbReference>
<dbReference type="SMART" id="SM00855">
    <property type="entry name" value="PGAM"/>
    <property type="match status" value="1"/>
</dbReference>
<accession>A0ABS0S9K4</accession>
<protein>
    <submittedName>
        <fullName evidence="2">Histidine phosphatase family protein</fullName>
    </submittedName>
</protein>
<dbReference type="Pfam" id="PF00300">
    <property type="entry name" value="His_Phos_1"/>
    <property type="match status" value="1"/>
</dbReference>
<dbReference type="PANTHER" id="PTHR47623:SF1">
    <property type="entry name" value="OS09G0287300 PROTEIN"/>
    <property type="match status" value="1"/>
</dbReference>
<dbReference type="CDD" id="cd07067">
    <property type="entry name" value="HP_PGM_like"/>
    <property type="match status" value="1"/>
</dbReference>
<dbReference type="InterPro" id="IPR029033">
    <property type="entry name" value="His_PPase_superfam"/>
</dbReference>
<reference evidence="2 3" key="1">
    <citation type="submission" date="2020-10" db="EMBL/GenBank/DDBJ databases">
        <title>Aquamicrobium zhengzhouensis sp. nov., a exopolysaccharide producing bacterium isolated from farmland soil.</title>
        <authorList>
            <person name="Wang X."/>
        </authorList>
    </citation>
    <scope>NUCLEOTIDE SEQUENCE [LARGE SCALE GENOMIC DNA]</scope>
    <source>
        <strain evidence="3">cd-1</strain>
    </source>
</reference>
<name>A0ABS0S9K4_9HYPH</name>
<feature type="region of interest" description="Disordered" evidence="1">
    <location>
        <begin position="20"/>
        <end position="39"/>
    </location>
</feature>
<sequence length="167" mass="18321">MTRLYLLRHAKARWAEPGVRDYDRPLHPSGDEDAEEMGREMQRSGFIPDLVLCSGAKRARDTWKAVARSIEVNDVGYSDALYSTDAAGYLDIIREAKSDGSILIVGHNPMMEDLAIGLARDGNEQAMAAARRGFPACGLAILRFPASLSRIAPEDGFLEKFLKPAGI</sequence>
<keyword evidence="3" id="KW-1185">Reference proteome</keyword>
<organism evidence="2 3">
    <name type="scientific">Aquamicrobium zhengzhouense</name>
    <dbReference type="NCBI Taxonomy" id="2781738"/>
    <lineage>
        <taxon>Bacteria</taxon>
        <taxon>Pseudomonadati</taxon>
        <taxon>Pseudomonadota</taxon>
        <taxon>Alphaproteobacteria</taxon>
        <taxon>Hyphomicrobiales</taxon>
        <taxon>Phyllobacteriaceae</taxon>
        <taxon>Aquamicrobium</taxon>
    </lineage>
</organism>
<dbReference type="SUPFAM" id="SSF53254">
    <property type="entry name" value="Phosphoglycerate mutase-like"/>
    <property type="match status" value="1"/>
</dbReference>
<comment type="caution">
    <text evidence="2">The sequence shown here is derived from an EMBL/GenBank/DDBJ whole genome shotgun (WGS) entry which is preliminary data.</text>
</comment>
<evidence type="ECO:0000313" key="3">
    <source>
        <dbReference type="Proteomes" id="UP000601789"/>
    </source>
</evidence>
<dbReference type="RefSeq" id="WP_198473634.1">
    <property type="nucleotide sequence ID" value="NZ_JADGMQ010000001.1"/>
</dbReference>
<dbReference type="InterPro" id="IPR013078">
    <property type="entry name" value="His_Pase_superF_clade-1"/>
</dbReference>
<evidence type="ECO:0000313" key="2">
    <source>
        <dbReference type="EMBL" id="MBI1619376.1"/>
    </source>
</evidence>
<proteinExistence type="predicted"/>
<gene>
    <name evidence="2" type="ORF">IOD40_01685</name>
</gene>
<evidence type="ECO:0000256" key="1">
    <source>
        <dbReference type="SAM" id="MobiDB-lite"/>
    </source>
</evidence>
<dbReference type="PANTHER" id="PTHR47623">
    <property type="entry name" value="OS09G0287300 PROTEIN"/>
    <property type="match status" value="1"/>
</dbReference>